<keyword evidence="2" id="KW-0479">Metal-binding</keyword>
<dbReference type="GO" id="GO:0000978">
    <property type="term" value="F:RNA polymerase II cis-regulatory region sequence-specific DNA binding"/>
    <property type="evidence" value="ECO:0007669"/>
    <property type="project" value="TreeGrafter"/>
</dbReference>
<evidence type="ECO:0000313" key="13">
    <source>
        <dbReference type="EnsemblMetazoa" id="CLYHEMP007871.1"/>
    </source>
</evidence>
<dbReference type="SMART" id="SM00355">
    <property type="entry name" value="ZnF_C2H2"/>
    <property type="match status" value="4"/>
</dbReference>
<dbReference type="PANTHER" id="PTHR14003">
    <property type="entry name" value="TRANSCRIPTIONAL REPRESSOR PROTEIN YY"/>
    <property type="match status" value="1"/>
</dbReference>
<sequence>MAELLLVEETLQSNMLFMEGDEEIIGEEEILSTGPLIALQPSSVDHLIDPNIEVIEEVIDQSYVDDVPVIAQEQEISTDVQPQQQPNNKKRKLKGSKPNFLKKSKGADGEEGTSEIDVPRKWERKKIQIKTLEGEFSVTVWASEDKTEEQDNPEETIEEIQSSIIVEEQKEPEHVEQIEQHQDQKQVEKKKEKPASKVRKTSESRNKSSDGPKKNKKSSKPKDAAAPAKNITCQHPGCGKVFRDNSAMRKHLHTHGPRVHVCAECGKAFVESSKLKRHQLVHTGEKPFQCTFEGCGKRFSLDFNLRTHVRIHTGDKPYVCPFDSCNKRFAQSTNLKSHILTHAKSNTNSKGANNASKHQPSIEESIPLESQFSSSITNEDEDEDLGDEDLVIQEE</sequence>
<feature type="compositionally biased region" description="Polar residues" evidence="11">
    <location>
        <begin position="368"/>
        <end position="377"/>
    </location>
</feature>
<feature type="compositionally biased region" description="Basic residues" evidence="11">
    <location>
        <begin position="88"/>
        <end position="104"/>
    </location>
</feature>
<evidence type="ECO:0000256" key="2">
    <source>
        <dbReference type="ARBA" id="ARBA00022723"/>
    </source>
</evidence>
<evidence type="ECO:0000259" key="12">
    <source>
        <dbReference type="PROSITE" id="PS50157"/>
    </source>
</evidence>
<dbReference type="Gene3D" id="3.30.160.60">
    <property type="entry name" value="Classic Zinc Finger"/>
    <property type="match status" value="4"/>
</dbReference>
<feature type="domain" description="C2H2-type" evidence="12">
    <location>
        <begin position="231"/>
        <end position="255"/>
    </location>
</feature>
<accession>A0A7M5VCC5</accession>
<dbReference type="FunFam" id="3.30.160.60:FF:000104">
    <property type="entry name" value="Transcriptional repressor protein YY1"/>
    <property type="match status" value="1"/>
</dbReference>
<feature type="compositionally biased region" description="Basic and acidic residues" evidence="11">
    <location>
        <begin position="170"/>
        <end position="213"/>
    </location>
</feature>
<dbReference type="Proteomes" id="UP000594262">
    <property type="component" value="Unplaced"/>
</dbReference>
<feature type="compositionally biased region" description="Acidic residues" evidence="11">
    <location>
        <begin position="378"/>
        <end position="395"/>
    </location>
</feature>
<protein>
    <recommendedName>
        <fullName evidence="12">C2H2-type domain-containing protein</fullName>
    </recommendedName>
</protein>
<dbReference type="PROSITE" id="PS00028">
    <property type="entry name" value="ZINC_FINGER_C2H2_1"/>
    <property type="match status" value="3"/>
</dbReference>
<dbReference type="RefSeq" id="XP_066923912.1">
    <property type="nucleotide sequence ID" value="XM_067067811.1"/>
</dbReference>
<organism evidence="13 14">
    <name type="scientific">Clytia hemisphaerica</name>
    <dbReference type="NCBI Taxonomy" id="252671"/>
    <lineage>
        <taxon>Eukaryota</taxon>
        <taxon>Metazoa</taxon>
        <taxon>Cnidaria</taxon>
        <taxon>Hydrozoa</taxon>
        <taxon>Hydroidolina</taxon>
        <taxon>Leptothecata</taxon>
        <taxon>Obeliida</taxon>
        <taxon>Clytiidae</taxon>
        <taxon>Clytia</taxon>
    </lineage>
</organism>
<dbReference type="SUPFAM" id="SSF57667">
    <property type="entry name" value="beta-beta-alpha zinc fingers"/>
    <property type="match status" value="3"/>
</dbReference>
<keyword evidence="9" id="KW-0539">Nucleus</keyword>
<keyword evidence="6" id="KW-0805">Transcription regulation</keyword>
<comment type="subcellular location">
    <subcellularLocation>
        <location evidence="1">Nucleus</location>
    </subcellularLocation>
</comment>
<dbReference type="GO" id="GO:0000785">
    <property type="term" value="C:chromatin"/>
    <property type="evidence" value="ECO:0007669"/>
    <property type="project" value="TreeGrafter"/>
</dbReference>
<feature type="region of interest" description="Disordered" evidence="11">
    <location>
        <begin position="344"/>
        <end position="395"/>
    </location>
</feature>
<dbReference type="OrthoDB" id="10264072at2759"/>
<feature type="compositionally biased region" description="Polar residues" evidence="11">
    <location>
        <begin position="344"/>
        <end position="359"/>
    </location>
</feature>
<dbReference type="InterPro" id="IPR036236">
    <property type="entry name" value="Znf_C2H2_sf"/>
</dbReference>
<evidence type="ECO:0000256" key="9">
    <source>
        <dbReference type="ARBA" id="ARBA00023242"/>
    </source>
</evidence>
<feature type="domain" description="C2H2-type" evidence="12">
    <location>
        <begin position="260"/>
        <end position="287"/>
    </location>
</feature>
<dbReference type="InterPro" id="IPR013087">
    <property type="entry name" value="Znf_C2H2_type"/>
</dbReference>
<keyword evidence="5" id="KW-0862">Zinc</keyword>
<dbReference type="Pfam" id="PF00096">
    <property type="entry name" value="zf-C2H2"/>
    <property type="match status" value="4"/>
</dbReference>
<evidence type="ECO:0000256" key="4">
    <source>
        <dbReference type="ARBA" id="ARBA00022771"/>
    </source>
</evidence>
<reference evidence="13" key="1">
    <citation type="submission" date="2021-01" db="UniProtKB">
        <authorList>
            <consortium name="EnsemblMetazoa"/>
        </authorList>
    </citation>
    <scope>IDENTIFICATION</scope>
</reference>
<evidence type="ECO:0000256" key="1">
    <source>
        <dbReference type="ARBA" id="ARBA00004123"/>
    </source>
</evidence>
<dbReference type="FunFam" id="3.30.160.60:FF:000163">
    <property type="entry name" value="transcriptional repressor protein YY1"/>
    <property type="match status" value="1"/>
</dbReference>
<evidence type="ECO:0000256" key="7">
    <source>
        <dbReference type="ARBA" id="ARBA00023125"/>
    </source>
</evidence>
<dbReference type="GO" id="GO:0031519">
    <property type="term" value="C:PcG protein complex"/>
    <property type="evidence" value="ECO:0007669"/>
    <property type="project" value="TreeGrafter"/>
</dbReference>
<dbReference type="PROSITE" id="PS50157">
    <property type="entry name" value="ZINC_FINGER_C2H2_2"/>
    <property type="match status" value="4"/>
</dbReference>
<dbReference type="GO" id="GO:0005667">
    <property type="term" value="C:transcription regulator complex"/>
    <property type="evidence" value="ECO:0007669"/>
    <property type="project" value="TreeGrafter"/>
</dbReference>
<feature type="region of interest" description="Disordered" evidence="11">
    <location>
        <begin position="74"/>
        <end position="115"/>
    </location>
</feature>
<dbReference type="GO" id="GO:0000981">
    <property type="term" value="F:DNA-binding transcription factor activity, RNA polymerase II-specific"/>
    <property type="evidence" value="ECO:0007669"/>
    <property type="project" value="TreeGrafter"/>
</dbReference>
<evidence type="ECO:0000256" key="11">
    <source>
        <dbReference type="SAM" id="MobiDB-lite"/>
    </source>
</evidence>
<dbReference type="GO" id="GO:0008270">
    <property type="term" value="F:zinc ion binding"/>
    <property type="evidence" value="ECO:0007669"/>
    <property type="project" value="UniProtKB-KW"/>
</dbReference>
<keyword evidence="4 10" id="KW-0863">Zinc-finger</keyword>
<evidence type="ECO:0000256" key="5">
    <source>
        <dbReference type="ARBA" id="ARBA00022833"/>
    </source>
</evidence>
<evidence type="ECO:0000256" key="3">
    <source>
        <dbReference type="ARBA" id="ARBA00022737"/>
    </source>
</evidence>
<feature type="region of interest" description="Disordered" evidence="11">
    <location>
        <begin position="170"/>
        <end position="231"/>
    </location>
</feature>
<dbReference type="AlphaFoldDB" id="A0A7M5VCC5"/>
<evidence type="ECO:0000256" key="10">
    <source>
        <dbReference type="PROSITE-ProRule" id="PRU00042"/>
    </source>
</evidence>
<evidence type="ECO:0000256" key="6">
    <source>
        <dbReference type="ARBA" id="ARBA00023015"/>
    </source>
</evidence>
<feature type="domain" description="C2H2-type" evidence="12">
    <location>
        <begin position="288"/>
        <end position="317"/>
    </location>
</feature>
<feature type="domain" description="C2H2-type" evidence="12">
    <location>
        <begin position="318"/>
        <end position="347"/>
    </location>
</feature>
<evidence type="ECO:0000313" key="14">
    <source>
        <dbReference type="Proteomes" id="UP000594262"/>
    </source>
</evidence>
<name>A0A7M5VCC5_9CNID</name>
<dbReference type="GeneID" id="136811198"/>
<evidence type="ECO:0000256" key="8">
    <source>
        <dbReference type="ARBA" id="ARBA00023163"/>
    </source>
</evidence>
<dbReference type="FunFam" id="3.30.160.60:FF:000109">
    <property type="entry name" value="Transcriptional repressor protein YY1"/>
    <property type="match status" value="1"/>
</dbReference>
<keyword evidence="8" id="KW-0804">Transcription</keyword>
<dbReference type="PANTHER" id="PTHR14003:SF19">
    <property type="entry name" value="YY2 TRANSCRIPTION FACTOR"/>
    <property type="match status" value="1"/>
</dbReference>
<keyword evidence="14" id="KW-1185">Reference proteome</keyword>
<keyword evidence="7" id="KW-0238">DNA-binding</keyword>
<proteinExistence type="predicted"/>
<keyword evidence="3" id="KW-0677">Repeat</keyword>
<dbReference type="EnsemblMetazoa" id="CLYHEMT007871.1">
    <property type="protein sequence ID" value="CLYHEMP007871.1"/>
    <property type="gene ID" value="CLYHEMG007871"/>
</dbReference>